<dbReference type="EC" id="5.4.2.7" evidence="5 6"/>
<evidence type="ECO:0000313" key="9">
    <source>
        <dbReference type="EMBL" id="KRN11028.1"/>
    </source>
</evidence>
<evidence type="ECO:0000313" key="10">
    <source>
        <dbReference type="Proteomes" id="UP000009326"/>
    </source>
</evidence>
<keyword evidence="11" id="KW-1185">Reference proteome</keyword>
<keyword evidence="4 5" id="KW-0413">Isomerase</keyword>
<dbReference type="EMBL" id="CAKC01000065">
    <property type="protein sequence ID" value="CCI87421.1"/>
    <property type="molecule type" value="Genomic_DNA"/>
</dbReference>
<evidence type="ECO:0000259" key="7">
    <source>
        <dbReference type="Pfam" id="PF01676"/>
    </source>
</evidence>
<dbReference type="Gene3D" id="3.30.70.1250">
    <property type="entry name" value="Phosphopentomutase"/>
    <property type="match status" value="1"/>
</dbReference>
<dbReference type="EMBL" id="AYZO01000025">
    <property type="protein sequence ID" value="KRN11028.1"/>
    <property type="molecule type" value="Genomic_DNA"/>
</dbReference>
<evidence type="ECO:0000256" key="2">
    <source>
        <dbReference type="ARBA" id="ARBA00022723"/>
    </source>
</evidence>
<keyword evidence="5" id="KW-0963">Cytoplasm</keyword>
<dbReference type="GO" id="GO:0006018">
    <property type="term" value="P:2-deoxyribose 1-phosphate catabolic process"/>
    <property type="evidence" value="ECO:0007669"/>
    <property type="project" value="UniProtKB-UniRule"/>
</dbReference>
<dbReference type="PANTHER" id="PTHR21110:SF0">
    <property type="entry name" value="PHOSPHOPENTOMUTASE"/>
    <property type="match status" value="1"/>
</dbReference>
<reference evidence="9 11" key="2">
    <citation type="journal article" date="2015" name="Genome Announc.">
        <title>Expanding the biotechnology potential of lactobacilli through comparative genomics of 213 strains and associated genera.</title>
        <authorList>
            <person name="Sun Z."/>
            <person name="Harris H.M."/>
            <person name="McCann A."/>
            <person name="Guo C."/>
            <person name="Argimon S."/>
            <person name="Zhang W."/>
            <person name="Yang X."/>
            <person name="Jeffery I.B."/>
            <person name="Cooney J.C."/>
            <person name="Kagawa T.F."/>
            <person name="Liu W."/>
            <person name="Song Y."/>
            <person name="Salvetti E."/>
            <person name="Wrobel A."/>
            <person name="Rasinkangas P."/>
            <person name="Parkhill J."/>
            <person name="Rea M.C."/>
            <person name="O'Sullivan O."/>
            <person name="Ritari J."/>
            <person name="Douillard F.P."/>
            <person name="Paul Ross R."/>
            <person name="Yang R."/>
            <person name="Briner A.E."/>
            <person name="Felis G.E."/>
            <person name="de Vos W.M."/>
            <person name="Barrangou R."/>
            <person name="Klaenhammer T.R."/>
            <person name="Caufield P.W."/>
            <person name="Cui Y."/>
            <person name="Zhang H."/>
            <person name="O'Toole P.W."/>
        </authorList>
    </citation>
    <scope>NUCLEOTIDE SEQUENCE [LARGE SCALE GENOMIC DNA]</scope>
    <source>
        <strain evidence="9 11">DSM 23908</strain>
    </source>
</reference>
<feature type="domain" description="Metalloenzyme" evidence="7">
    <location>
        <begin position="8"/>
        <end position="386"/>
    </location>
</feature>
<feature type="binding site" evidence="5">
    <location>
        <position position="335"/>
    </location>
    <ligand>
        <name>Mn(2+)</name>
        <dbReference type="ChEBI" id="CHEBI:29035"/>
        <label>1</label>
    </ligand>
</feature>
<feature type="binding site" evidence="5">
    <location>
        <position position="298"/>
    </location>
    <ligand>
        <name>Mn(2+)</name>
        <dbReference type="ChEBI" id="CHEBI:29035"/>
        <label>2</label>
    </ligand>
</feature>
<feature type="binding site" evidence="5">
    <location>
        <position position="16"/>
    </location>
    <ligand>
        <name>Mn(2+)</name>
        <dbReference type="ChEBI" id="CHEBI:29035"/>
        <label>1</label>
    </ligand>
</feature>
<evidence type="ECO:0000256" key="5">
    <source>
        <dbReference type="HAMAP-Rule" id="MF_00740"/>
    </source>
</evidence>
<accession>I7LDL2</accession>
<keyword evidence="3 5" id="KW-0464">Manganese</keyword>
<evidence type="ECO:0000256" key="6">
    <source>
        <dbReference type="NCBIfam" id="TIGR01696"/>
    </source>
</evidence>
<organism evidence="8 10">
    <name type="scientific">Lactobacillus gigeriorum DSM 23908 = CRBIP 24.85</name>
    <dbReference type="NCBI Taxonomy" id="1423751"/>
    <lineage>
        <taxon>Bacteria</taxon>
        <taxon>Bacillati</taxon>
        <taxon>Bacillota</taxon>
        <taxon>Bacilli</taxon>
        <taxon>Lactobacillales</taxon>
        <taxon>Lactobacillaceae</taxon>
        <taxon>Lactobacillus</taxon>
    </lineage>
</organism>
<dbReference type="AlphaFoldDB" id="I7LDL2"/>
<dbReference type="STRING" id="1423751.FC38_GL000878"/>
<proteinExistence type="inferred from homology"/>
<dbReference type="Gene3D" id="3.40.720.10">
    <property type="entry name" value="Alkaline Phosphatase, subunit A"/>
    <property type="match status" value="1"/>
</dbReference>
<evidence type="ECO:0000313" key="11">
    <source>
        <dbReference type="Proteomes" id="UP000051521"/>
    </source>
</evidence>
<dbReference type="Proteomes" id="UP000009326">
    <property type="component" value="Unassembled WGS sequence"/>
</dbReference>
<dbReference type="GO" id="GO:0008973">
    <property type="term" value="F:phosphopentomutase activity"/>
    <property type="evidence" value="ECO:0007669"/>
    <property type="project" value="UniProtKB-UniRule"/>
</dbReference>
<dbReference type="SUPFAM" id="SSF53649">
    <property type="entry name" value="Alkaline phosphatase-like"/>
    <property type="match status" value="1"/>
</dbReference>
<keyword evidence="2 5" id="KW-0479">Metal-binding</keyword>
<feature type="binding site" evidence="5">
    <location>
        <position position="346"/>
    </location>
    <ligand>
        <name>Mn(2+)</name>
        <dbReference type="ChEBI" id="CHEBI:29035"/>
        <label>2</label>
    </ligand>
</feature>
<dbReference type="Pfam" id="PF01676">
    <property type="entry name" value="Metalloenzyme"/>
    <property type="match status" value="1"/>
</dbReference>
<feature type="binding site" evidence="5">
    <location>
        <position position="293"/>
    </location>
    <ligand>
        <name>Mn(2+)</name>
        <dbReference type="ChEBI" id="CHEBI:29035"/>
        <label>2</label>
    </ligand>
</feature>
<dbReference type="GO" id="GO:0030145">
    <property type="term" value="F:manganese ion binding"/>
    <property type="evidence" value="ECO:0007669"/>
    <property type="project" value="UniProtKB-UniRule"/>
</dbReference>
<dbReference type="PIRSF" id="PIRSF001491">
    <property type="entry name" value="Ppentomutase"/>
    <property type="match status" value="1"/>
</dbReference>
<evidence type="ECO:0000256" key="1">
    <source>
        <dbReference type="ARBA" id="ARBA00010373"/>
    </source>
</evidence>
<dbReference type="HAMAP" id="MF_00740">
    <property type="entry name" value="Phosphopentomut"/>
    <property type="match status" value="1"/>
</dbReference>
<dbReference type="PATRIC" id="fig|1423751.3.peg.909"/>
<comment type="catalytic activity">
    <reaction evidence="5">
        <text>alpha-D-ribose 1-phosphate = D-ribose 5-phosphate</text>
        <dbReference type="Rhea" id="RHEA:18793"/>
        <dbReference type="ChEBI" id="CHEBI:57720"/>
        <dbReference type="ChEBI" id="CHEBI:78346"/>
        <dbReference type="EC" id="5.4.2.7"/>
    </reaction>
</comment>
<dbReference type="SUPFAM" id="SSF143856">
    <property type="entry name" value="DeoB insert domain-like"/>
    <property type="match status" value="1"/>
</dbReference>
<comment type="caution">
    <text evidence="8">The sequence shown here is derived from an EMBL/GenBank/DDBJ whole genome shotgun (WGS) entry which is preliminary data.</text>
</comment>
<dbReference type="UniPathway" id="UPA00087">
    <property type="reaction ID" value="UER00173"/>
</dbReference>
<gene>
    <name evidence="5" type="primary">deoB</name>
    <name evidence="8" type="ORF">BN52_04715</name>
    <name evidence="9" type="ORF">FC38_GL000878</name>
</gene>
<reference evidence="8 10" key="1">
    <citation type="submission" date="2012-06" db="EMBL/GenBank/DDBJ databases">
        <title>Draft genome sequence of Lactobacillus gigeriorum CRBIP 24.85T, isolated from chicken crop.</title>
        <authorList>
            <person name="Cousin S."/>
            <person name="Ma L."/>
            <person name="Creno S."/>
            <person name="Clermont D."/>
            <person name="Loux V."/>
            <person name="Bizet C."/>
            <person name="Bouchier C."/>
        </authorList>
    </citation>
    <scope>NUCLEOTIDE SEQUENCE [LARGE SCALE GENOMIC DNA]</scope>
    <source>
        <strain evidence="10">CRBIP 24.85T</strain>
        <strain evidence="8">Type strain: CRBIP 24.85</strain>
    </source>
</reference>
<dbReference type="RefSeq" id="WP_008473639.1">
    <property type="nucleotide sequence ID" value="NZ_AYZO01000025.1"/>
</dbReference>
<dbReference type="GO" id="GO:0005829">
    <property type="term" value="C:cytosol"/>
    <property type="evidence" value="ECO:0007669"/>
    <property type="project" value="TreeGrafter"/>
</dbReference>
<comment type="catalytic activity">
    <reaction evidence="5">
        <text>2-deoxy-alpha-D-ribose 1-phosphate = 2-deoxy-D-ribose 5-phosphate</text>
        <dbReference type="Rhea" id="RHEA:27658"/>
        <dbReference type="ChEBI" id="CHEBI:57259"/>
        <dbReference type="ChEBI" id="CHEBI:62877"/>
        <dbReference type="EC" id="5.4.2.7"/>
    </reaction>
</comment>
<dbReference type="InterPro" id="IPR024052">
    <property type="entry name" value="Phosphopentomutase_DeoB_cap_sf"/>
</dbReference>
<dbReference type="NCBIfam" id="TIGR01696">
    <property type="entry name" value="deoB"/>
    <property type="match status" value="1"/>
</dbReference>
<feature type="binding site" evidence="5">
    <location>
        <position position="334"/>
    </location>
    <ligand>
        <name>Mn(2+)</name>
        <dbReference type="ChEBI" id="CHEBI:29035"/>
        <label>1</label>
    </ligand>
</feature>
<comment type="function">
    <text evidence="5">Isomerase that catalyzes the conversion of deoxy-ribose 1-phosphate (dRib-1-P) and ribose 1-phosphate (Rib-1-P) to deoxy-ribose 5-phosphate (dRib-5-P) and ribose 5-phosphate (Rib-5-P), respectively.</text>
</comment>
<evidence type="ECO:0000313" key="8">
    <source>
        <dbReference type="EMBL" id="CCI87421.1"/>
    </source>
</evidence>
<dbReference type="GO" id="GO:0006015">
    <property type="term" value="P:5-phosphoribose 1-diphosphate biosynthetic process"/>
    <property type="evidence" value="ECO:0007669"/>
    <property type="project" value="UniProtKB-UniPathway"/>
</dbReference>
<name>I7LDL2_9LACO</name>
<comment type="similarity">
    <text evidence="1 5">Belongs to the phosphopentomutase family.</text>
</comment>
<dbReference type="GO" id="GO:0043094">
    <property type="term" value="P:metabolic compound salvage"/>
    <property type="evidence" value="ECO:0007669"/>
    <property type="project" value="UniProtKB-UniRule"/>
</dbReference>
<dbReference type="PANTHER" id="PTHR21110">
    <property type="entry name" value="PHOSPHOPENTOMUTASE"/>
    <property type="match status" value="1"/>
</dbReference>
<dbReference type="NCBIfam" id="NF003766">
    <property type="entry name" value="PRK05362.1"/>
    <property type="match status" value="1"/>
</dbReference>
<dbReference type="InterPro" id="IPR010045">
    <property type="entry name" value="DeoB"/>
</dbReference>
<dbReference type="InterPro" id="IPR006124">
    <property type="entry name" value="Metalloenzyme"/>
</dbReference>
<comment type="subcellular location">
    <subcellularLocation>
        <location evidence="5">Cytoplasm</location>
    </subcellularLocation>
</comment>
<sequence>MTEYKKFKRVFGIVMDSIGIGETPDAADFDDAGSDTLGHIGENYDSLSLPTFAKLGLSNIRPENPIKHVPVANPAIGYFGKMREISVGKDSLDGHWEMMGLPVLEPLGFFPEGFDDDLIKKVEAFSGHKCIVNKPYSGTDIIHDYGEVQKETGDLIVYTSADSVFQIAANVDVIPLEELYRICEYVRSITNDKPYRIGRIIARPYTYVDPDHFTRTSDRHDYTLTPTSDTVLDRLKAANFDVLGVGKINDIFSGHGITEGWHTTSNMDGMDRTIAQADRDFTGFCFTNLVDFDAMYGHRRNLPGDAEALMDLDRRLAELLPKLHDDDLLFITADHGNDPTYKGTDHTREYVPLLMYSPGLPGNKSLGVRQTYSDLGATILDNFNLANGEYGTSFLDLLS</sequence>
<dbReference type="CDD" id="cd16009">
    <property type="entry name" value="PPM"/>
    <property type="match status" value="1"/>
</dbReference>
<comment type="cofactor">
    <cofactor evidence="5">
        <name>Mn(2+)</name>
        <dbReference type="ChEBI" id="CHEBI:29035"/>
    </cofactor>
    <text evidence="5">Binds 2 manganese ions.</text>
</comment>
<comment type="pathway">
    <text evidence="5">Carbohydrate degradation; 2-deoxy-D-ribose 1-phosphate degradation; D-glyceraldehyde 3-phosphate and acetaldehyde from 2-deoxy-alpha-D-ribose 1-phosphate: step 1/2.</text>
</comment>
<evidence type="ECO:0000256" key="3">
    <source>
        <dbReference type="ARBA" id="ARBA00023211"/>
    </source>
</evidence>
<protein>
    <recommendedName>
        <fullName evidence="5 6">Phosphopentomutase</fullName>
        <ecNumber evidence="5 6">5.4.2.7</ecNumber>
    </recommendedName>
    <alternativeName>
        <fullName evidence="5">Phosphodeoxyribomutase</fullName>
    </alternativeName>
</protein>
<evidence type="ECO:0000256" key="4">
    <source>
        <dbReference type="ARBA" id="ARBA00023235"/>
    </source>
</evidence>
<dbReference type="InterPro" id="IPR017850">
    <property type="entry name" value="Alkaline_phosphatase_core_sf"/>
</dbReference>
<dbReference type="OrthoDB" id="9769930at2"/>
<dbReference type="GO" id="GO:0000287">
    <property type="term" value="F:magnesium ion binding"/>
    <property type="evidence" value="ECO:0007669"/>
    <property type="project" value="UniProtKB-UniRule"/>
</dbReference>
<dbReference type="GO" id="GO:0009117">
    <property type="term" value="P:nucleotide metabolic process"/>
    <property type="evidence" value="ECO:0007669"/>
    <property type="project" value="UniProtKB-UniRule"/>
</dbReference>
<dbReference type="Proteomes" id="UP000051521">
    <property type="component" value="Unassembled WGS sequence"/>
</dbReference>